<evidence type="ECO:0000256" key="1">
    <source>
        <dbReference type="SAM" id="MobiDB-lite"/>
    </source>
</evidence>
<dbReference type="VEuPathDB" id="FungiDB:PSTT_08262"/>
<feature type="non-terminal residue" evidence="2">
    <location>
        <position position="1"/>
    </location>
</feature>
<organism evidence="2 3">
    <name type="scientific">Puccinia striiformis</name>
    <dbReference type="NCBI Taxonomy" id="27350"/>
    <lineage>
        <taxon>Eukaryota</taxon>
        <taxon>Fungi</taxon>
        <taxon>Dikarya</taxon>
        <taxon>Basidiomycota</taxon>
        <taxon>Pucciniomycotina</taxon>
        <taxon>Pucciniomycetes</taxon>
        <taxon>Pucciniales</taxon>
        <taxon>Pucciniaceae</taxon>
        <taxon>Puccinia</taxon>
    </lineage>
</organism>
<feature type="region of interest" description="Disordered" evidence="1">
    <location>
        <begin position="90"/>
        <end position="180"/>
    </location>
</feature>
<dbReference type="AlphaFoldDB" id="A0A2S4VD98"/>
<feature type="compositionally biased region" description="Polar residues" evidence="1">
    <location>
        <begin position="144"/>
        <end position="157"/>
    </location>
</feature>
<feature type="non-terminal residue" evidence="2">
    <location>
        <position position="399"/>
    </location>
</feature>
<comment type="caution">
    <text evidence="2">The sequence shown here is derived from an EMBL/GenBank/DDBJ whole genome shotgun (WGS) entry which is preliminary data.</text>
</comment>
<dbReference type="EMBL" id="PKSL01000074">
    <property type="protein sequence ID" value="POW07499.1"/>
    <property type="molecule type" value="Genomic_DNA"/>
</dbReference>
<protein>
    <submittedName>
        <fullName evidence="2">Uncharacterized protein</fullName>
    </submittedName>
</protein>
<name>A0A2S4VD98_9BASI</name>
<sequence length="399" mass="43486">ARTLCGIQIRVWILYSSERTSSATLAVEEQRMEIRRLNPALKHRTQHDQGVSSPSLMKRGFFGNEAEMGVMTIRSQDRQQTTSLDGTASVPMVILPSGPPSTPPFVSATNADNDINHENGDANLSTGKKITGQLGAASEGTGASPATSEPQASSPPSIQDKGEVDPNRVVTSTPESHRNAEADFKNLDAQGLSSNKDVVKSHMNNANSPATQPPQLWMICLSSHSRLVKNPGQSHMGNPQTQAANQQWLSNPPAGLKFQMTQIPSDEKFTSSTEQKHHTFDSTLAELSPNPQSGAKRFLKDGQIKSLESAKEFNSTIPKPPLPEICLSQPDPVHPKDNITPDTKDQNMLDVTHTHRENHGLSISAMSPLKNSPMLMFNDHQTDSVELHCIRTDQIGIVY</sequence>
<dbReference type="VEuPathDB" id="FungiDB:PSHT_09032"/>
<feature type="compositionally biased region" description="Basic and acidic residues" evidence="1">
    <location>
        <begin position="266"/>
        <end position="280"/>
    </location>
</feature>
<reference evidence="2" key="1">
    <citation type="submission" date="2017-12" db="EMBL/GenBank/DDBJ databases">
        <title>Gene loss provides genomic basis for host adaptation in cereal stripe rust fungi.</title>
        <authorList>
            <person name="Xia C."/>
        </authorList>
    </citation>
    <scope>NUCLEOTIDE SEQUENCE [LARGE SCALE GENOMIC DNA]</scope>
    <source>
        <strain evidence="2">93-210</strain>
    </source>
</reference>
<gene>
    <name evidence="2" type="ORF">PSTT_08262</name>
</gene>
<accession>A0A2S4VD98</accession>
<evidence type="ECO:0000313" key="2">
    <source>
        <dbReference type="EMBL" id="POW07499.1"/>
    </source>
</evidence>
<evidence type="ECO:0000313" key="3">
    <source>
        <dbReference type="Proteomes" id="UP000239156"/>
    </source>
</evidence>
<keyword evidence="3" id="KW-1185">Reference proteome</keyword>
<dbReference type="Proteomes" id="UP000239156">
    <property type="component" value="Unassembled WGS sequence"/>
</dbReference>
<proteinExistence type="predicted"/>
<feature type="region of interest" description="Disordered" evidence="1">
    <location>
        <begin position="266"/>
        <end position="291"/>
    </location>
</feature>